<dbReference type="NCBIfam" id="NF001750">
    <property type="entry name" value="PRK00476.1"/>
    <property type="match status" value="1"/>
</dbReference>
<feature type="binding site" evidence="7">
    <location>
        <position position="500"/>
    </location>
    <ligand>
        <name>ATP</name>
        <dbReference type="ChEBI" id="CHEBI:30616"/>
    </ligand>
</feature>
<dbReference type="EMBL" id="CP012029">
    <property type="protein sequence ID" value="ALO25957.1"/>
    <property type="molecule type" value="Genomic_DNA"/>
</dbReference>
<dbReference type="SUPFAM" id="SSF55261">
    <property type="entry name" value="GAD domain-like"/>
    <property type="match status" value="1"/>
</dbReference>
<dbReference type="PANTHER" id="PTHR22594">
    <property type="entry name" value="ASPARTYL/LYSYL-TRNA SYNTHETASE"/>
    <property type="match status" value="1"/>
</dbReference>
<reference evidence="9 10" key="1">
    <citation type="journal article" date="2015" name="PLoS Negl. Trop. Dis.">
        <title>Distribution of Plasmids in Distinct Leptospira Pathogenic Species.</title>
        <authorList>
            <person name="Wang Y."/>
            <person name="Zhuang X."/>
            <person name="Zhong Y."/>
            <person name="Zhang C."/>
            <person name="Zhang Y."/>
            <person name="Zeng L."/>
            <person name="Zhu Y."/>
            <person name="He P."/>
            <person name="Dong K."/>
            <person name="Pal U."/>
            <person name="Guo X."/>
            <person name="Qin J."/>
        </authorList>
    </citation>
    <scope>NUCLEOTIDE SEQUENCE [LARGE SCALE GENOMIC DNA]</scope>
    <source>
        <strain evidence="9 10">56604</strain>
    </source>
</reference>
<dbReference type="InterPro" id="IPR004115">
    <property type="entry name" value="GAD-like_sf"/>
</dbReference>
<organism evidence="9">
    <name type="scientific">Leptospira borgpetersenii serovar Ballum</name>
    <dbReference type="NCBI Taxonomy" id="280505"/>
    <lineage>
        <taxon>Bacteria</taxon>
        <taxon>Pseudomonadati</taxon>
        <taxon>Spirochaetota</taxon>
        <taxon>Spirochaetia</taxon>
        <taxon>Leptospirales</taxon>
        <taxon>Leptospiraceae</taxon>
        <taxon>Leptospira</taxon>
    </lineage>
</organism>
<comment type="caution">
    <text evidence="7">Lacks conserved residue(s) required for the propagation of feature annotation.</text>
</comment>
<dbReference type="InterPro" id="IPR012340">
    <property type="entry name" value="NA-bd_OB-fold"/>
</dbReference>
<feature type="binding site" evidence="7">
    <location>
        <position position="460"/>
    </location>
    <ligand>
        <name>L-aspartate</name>
        <dbReference type="ChEBI" id="CHEBI:29991"/>
    </ligand>
</feature>
<dbReference type="InterPro" id="IPR002312">
    <property type="entry name" value="Asp/Asn-tRNA-synth_IIb"/>
</dbReference>
<dbReference type="AlphaFoldDB" id="A0A0E3BPJ7"/>
<evidence type="ECO:0000259" key="8">
    <source>
        <dbReference type="PROSITE" id="PS50862"/>
    </source>
</evidence>
<dbReference type="InterPro" id="IPR004365">
    <property type="entry name" value="NA-bd_OB_tRNA"/>
</dbReference>
<gene>
    <name evidence="7" type="primary">aspS</name>
    <name evidence="9" type="ORF">LBBP_01670</name>
</gene>
<comment type="subcellular location">
    <subcellularLocation>
        <location evidence="7">Cytoplasm</location>
    </subcellularLocation>
</comment>
<evidence type="ECO:0000313" key="10">
    <source>
        <dbReference type="Proteomes" id="UP000058857"/>
    </source>
</evidence>
<dbReference type="InterPro" id="IPR045864">
    <property type="entry name" value="aa-tRNA-synth_II/BPL/LPL"/>
</dbReference>
<dbReference type="InterPro" id="IPR047089">
    <property type="entry name" value="Asp-tRNA-ligase_1_N"/>
</dbReference>
<feature type="binding site" evidence="7">
    <location>
        <begin position="232"/>
        <end position="234"/>
    </location>
    <ligand>
        <name>ATP</name>
        <dbReference type="ChEBI" id="CHEBI:30616"/>
    </ligand>
</feature>
<dbReference type="Pfam" id="PF01336">
    <property type="entry name" value="tRNA_anti-codon"/>
    <property type="match status" value="1"/>
</dbReference>
<dbReference type="InterPro" id="IPR004524">
    <property type="entry name" value="Asp-tRNA-ligase_1"/>
</dbReference>
<dbReference type="EC" id="6.1.1.12" evidence="7"/>
<dbReference type="Proteomes" id="UP000058857">
    <property type="component" value="Chromosome 1"/>
</dbReference>
<dbReference type="PRINTS" id="PR01042">
    <property type="entry name" value="TRNASYNTHASP"/>
</dbReference>
<dbReference type="Pfam" id="PF02938">
    <property type="entry name" value="GAD"/>
    <property type="match status" value="1"/>
</dbReference>
<feature type="binding site" evidence="7">
    <location>
        <begin position="552"/>
        <end position="555"/>
    </location>
    <ligand>
        <name>ATP</name>
        <dbReference type="ChEBI" id="CHEBI:30616"/>
    </ligand>
</feature>
<dbReference type="PANTHER" id="PTHR22594:SF5">
    <property type="entry name" value="ASPARTATE--TRNA LIGASE, MITOCHONDRIAL"/>
    <property type="match status" value="1"/>
</dbReference>
<dbReference type="CDD" id="cd04317">
    <property type="entry name" value="EcAspRS_like_N"/>
    <property type="match status" value="1"/>
</dbReference>
<sequence>MRKRNSLEQQNYKNRSWAGELNESQVGKKIFLYGWSFRFRDQGGVIFIDLRDRTGIIQVVARKELLGEEFFIAEKVRSEYVLAVSGTLKKRDAESVNLKMQTGTIEVVLDKLEILNIAKTPPFSLDEFDEVSEELRLKYRYLDFRREELKNRMIKRHEFIFAIRNYLSKRKFVEIETPILNKSTPEGARDFLVPSRLNPNQFYALPQSPQIFKQILMVGGMERYFQIVKCFRDEDLRADRQPEFTQLDMEFSFVSQEEILSEIEGLVSTIYKEVFNIQLTTPFPRMTYKTAIEEYGSDKPDLRFGMKLVDVSEIVKDCDFNVFSGAVKSGGTVKAICVPGGSVISRKEIEDYTAWLNRDYKAKGLAYMKHGSEGLESTITKRFKKEELDAISKVCGSKEGDMLFFGADEKEIVNHSLGALRLKLSERFETPKQNEINITWIVDFPMFEWNKDHKRWDALHHPFTSPSDESIPFFESMETLQKNASNATAKAYDLVMNGVEIGGGSIRIHSREIQNQVFRVLGIGEEEAQEKFGFLLEALEFGAPPHGGLAFGIDRMLMLLTEGKSIRDVIAFPKTQRGLCLMSECPSPVEEKQLQELKIKLVKV</sequence>
<dbReference type="HAMAP" id="MF_00044">
    <property type="entry name" value="Asp_tRNA_synth_type1"/>
    <property type="match status" value="1"/>
</dbReference>
<feature type="region of interest" description="Aspartate" evidence="7">
    <location>
        <begin position="210"/>
        <end position="213"/>
    </location>
</feature>
<feature type="binding site" evidence="7">
    <location>
        <position position="232"/>
    </location>
    <ligand>
        <name>L-aspartate</name>
        <dbReference type="ChEBI" id="CHEBI:29991"/>
    </ligand>
</feature>
<evidence type="ECO:0000256" key="5">
    <source>
        <dbReference type="ARBA" id="ARBA00022917"/>
    </source>
</evidence>
<evidence type="ECO:0000256" key="1">
    <source>
        <dbReference type="ARBA" id="ARBA00006303"/>
    </source>
</evidence>
<feature type="binding site" evidence="7">
    <location>
        <position position="507"/>
    </location>
    <ligand>
        <name>L-aspartate</name>
        <dbReference type="ChEBI" id="CHEBI:29991"/>
    </ligand>
</feature>
<comment type="similarity">
    <text evidence="1 7">Belongs to the class-II aminoacyl-tRNA synthetase family. Type 1 subfamily.</text>
</comment>
<dbReference type="GO" id="GO:0003676">
    <property type="term" value="F:nucleic acid binding"/>
    <property type="evidence" value="ECO:0007669"/>
    <property type="project" value="InterPro"/>
</dbReference>
<name>A0A0E3BPJ7_LEPBO</name>
<dbReference type="SUPFAM" id="SSF50249">
    <property type="entry name" value="Nucleic acid-binding proteins"/>
    <property type="match status" value="1"/>
</dbReference>
<comment type="function">
    <text evidence="7">Catalyzes the attachment of L-aspartate to tRNA(Asp) in a two-step reaction: L-aspartate is first activated by ATP to form Asp-AMP and then transferred to the acceptor end of tRNA(Asp).</text>
</comment>
<evidence type="ECO:0000256" key="4">
    <source>
        <dbReference type="ARBA" id="ARBA00022840"/>
    </source>
</evidence>
<accession>A0A0E3BPJ7</accession>
<comment type="catalytic activity">
    <reaction evidence="7">
        <text>tRNA(Asp) + L-aspartate + ATP = L-aspartyl-tRNA(Asp) + AMP + diphosphate</text>
        <dbReference type="Rhea" id="RHEA:19649"/>
        <dbReference type="Rhea" id="RHEA-COMP:9660"/>
        <dbReference type="Rhea" id="RHEA-COMP:9678"/>
        <dbReference type="ChEBI" id="CHEBI:29991"/>
        <dbReference type="ChEBI" id="CHEBI:30616"/>
        <dbReference type="ChEBI" id="CHEBI:33019"/>
        <dbReference type="ChEBI" id="CHEBI:78442"/>
        <dbReference type="ChEBI" id="CHEBI:78516"/>
        <dbReference type="ChEBI" id="CHEBI:456215"/>
        <dbReference type="EC" id="6.1.1.12"/>
    </reaction>
</comment>
<protein>
    <recommendedName>
        <fullName evidence="7">Aspartate--tRNA ligase</fullName>
        <ecNumber evidence="7">6.1.1.12</ecNumber>
    </recommendedName>
    <alternativeName>
        <fullName evidence="7">Aspartyl-tRNA synthetase</fullName>
        <shortName evidence="7">AspRS</shortName>
    </alternativeName>
</protein>
<dbReference type="InterPro" id="IPR029351">
    <property type="entry name" value="GAD_dom"/>
</dbReference>
<comment type="subunit">
    <text evidence="7">Homodimer.</text>
</comment>
<keyword evidence="7" id="KW-0963">Cytoplasm</keyword>
<evidence type="ECO:0000256" key="3">
    <source>
        <dbReference type="ARBA" id="ARBA00022741"/>
    </source>
</evidence>
<dbReference type="Gene3D" id="3.30.1360.30">
    <property type="entry name" value="GAD-like domain"/>
    <property type="match status" value="1"/>
</dbReference>
<dbReference type="PROSITE" id="PS50862">
    <property type="entry name" value="AA_TRNA_LIGASE_II"/>
    <property type="match status" value="1"/>
</dbReference>
<dbReference type="GO" id="GO:0005524">
    <property type="term" value="F:ATP binding"/>
    <property type="evidence" value="ECO:0007669"/>
    <property type="project" value="UniProtKB-UniRule"/>
</dbReference>
<keyword evidence="3 7" id="KW-0547">Nucleotide-binding</keyword>
<feature type="domain" description="Aminoacyl-transfer RNA synthetases class-II family profile" evidence="8">
    <location>
        <begin position="162"/>
        <end position="573"/>
    </location>
</feature>
<dbReference type="InterPro" id="IPR006195">
    <property type="entry name" value="aa-tRNA-synth_II"/>
</dbReference>
<dbReference type="GO" id="GO:0004815">
    <property type="term" value="F:aspartate-tRNA ligase activity"/>
    <property type="evidence" value="ECO:0007669"/>
    <property type="project" value="UniProtKB-UniRule"/>
</dbReference>
<dbReference type="GO" id="GO:0006422">
    <property type="term" value="P:aspartyl-tRNA aminoacylation"/>
    <property type="evidence" value="ECO:0007669"/>
    <property type="project" value="UniProtKB-UniRule"/>
</dbReference>
<evidence type="ECO:0000256" key="6">
    <source>
        <dbReference type="ARBA" id="ARBA00023146"/>
    </source>
</evidence>
<dbReference type="Gene3D" id="2.40.50.140">
    <property type="entry name" value="Nucleic acid-binding proteins"/>
    <property type="match status" value="1"/>
</dbReference>
<keyword evidence="4 7" id="KW-0067">ATP-binding</keyword>
<dbReference type="GeneID" id="61174450"/>
<dbReference type="PATRIC" id="fig|280505.15.peg.1636"/>
<keyword evidence="6 7" id="KW-0030">Aminoacyl-tRNA synthetase</keyword>
<proteinExistence type="inferred from homology"/>
<dbReference type="InterPro" id="IPR047090">
    <property type="entry name" value="AspRS_core"/>
</dbReference>
<evidence type="ECO:0000256" key="2">
    <source>
        <dbReference type="ARBA" id="ARBA00022598"/>
    </source>
</evidence>
<dbReference type="InterPro" id="IPR004364">
    <property type="entry name" value="Aa-tRNA-synt_II"/>
</dbReference>
<feature type="binding site" evidence="7">
    <location>
        <position position="186"/>
    </location>
    <ligand>
        <name>L-aspartate</name>
        <dbReference type="ChEBI" id="CHEBI:29991"/>
    </ligand>
</feature>
<evidence type="ECO:0000313" key="9">
    <source>
        <dbReference type="EMBL" id="ALO25957.1"/>
    </source>
</evidence>
<dbReference type="GO" id="GO:0005737">
    <property type="term" value="C:cytoplasm"/>
    <property type="evidence" value="ECO:0007669"/>
    <property type="project" value="UniProtKB-SubCell"/>
</dbReference>
<keyword evidence="5 7" id="KW-0648">Protein biosynthesis</keyword>
<dbReference type="Pfam" id="PF00152">
    <property type="entry name" value="tRNA-synt_2"/>
    <property type="match status" value="1"/>
</dbReference>
<dbReference type="NCBIfam" id="TIGR00459">
    <property type="entry name" value="aspS_bact"/>
    <property type="match status" value="1"/>
</dbReference>
<dbReference type="RefSeq" id="WP_016749107.1">
    <property type="nucleotide sequence ID" value="NZ_CP012029.1"/>
</dbReference>
<evidence type="ECO:0000256" key="7">
    <source>
        <dbReference type="HAMAP-Rule" id="MF_00044"/>
    </source>
</evidence>
<dbReference type="SUPFAM" id="SSF55681">
    <property type="entry name" value="Class II aaRS and biotin synthetases"/>
    <property type="match status" value="1"/>
</dbReference>
<keyword evidence="2 7" id="KW-0436">Ligase</keyword>
<dbReference type="CDD" id="cd00777">
    <property type="entry name" value="AspRS_core"/>
    <property type="match status" value="1"/>
</dbReference>
<feature type="binding site" evidence="7">
    <location>
        <position position="241"/>
    </location>
    <ligand>
        <name>ATP</name>
        <dbReference type="ChEBI" id="CHEBI:30616"/>
    </ligand>
</feature>
<dbReference type="Gene3D" id="3.30.930.10">
    <property type="entry name" value="Bira Bifunctional Protein, Domain 2"/>
    <property type="match status" value="1"/>
</dbReference>